<dbReference type="Proteomes" id="UP001279734">
    <property type="component" value="Unassembled WGS sequence"/>
</dbReference>
<organism evidence="1 2">
    <name type="scientific">Nepenthes gracilis</name>
    <name type="common">Slender pitcher plant</name>
    <dbReference type="NCBI Taxonomy" id="150966"/>
    <lineage>
        <taxon>Eukaryota</taxon>
        <taxon>Viridiplantae</taxon>
        <taxon>Streptophyta</taxon>
        <taxon>Embryophyta</taxon>
        <taxon>Tracheophyta</taxon>
        <taxon>Spermatophyta</taxon>
        <taxon>Magnoliopsida</taxon>
        <taxon>eudicotyledons</taxon>
        <taxon>Gunneridae</taxon>
        <taxon>Pentapetalae</taxon>
        <taxon>Caryophyllales</taxon>
        <taxon>Nepenthaceae</taxon>
        <taxon>Nepenthes</taxon>
    </lineage>
</organism>
<protein>
    <submittedName>
        <fullName evidence="1">Uncharacterized protein</fullName>
    </submittedName>
</protein>
<proteinExistence type="predicted"/>
<dbReference type="AlphaFoldDB" id="A0AAD3SF50"/>
<dbReference type="EMBL" id="BSYO01000009">
    <property type="protein sequence ID" value="GMH09759.1"/>
    <property type="molecule type" value="Genomic_DNA"/>
</dbReference>
<name>A0AAD3SF50_NEPGR</name>
<reference evidence="1" key="1">
    <citation type="submission" date="2023-05" db="EMBL/GenBank/DDBJ databases">
        <title>Nepenthes gracilis genome sequencing.</title>
        <authorList>
            <person name="Fukushima K."/>
        </authorList>
    </citation>
    <scope>NUCLEOTIDE SEQUENCE</scope>
    <source>
        <strain evidence="1">SING2019-196</strain>
    </source>
</reference>
<accession>A0AAD3SF50</accession>
<evidence type="ECO:0000313" key="2">
    <source>
        <dbReference type="Proteomes" id="UP001279734"/>
    </source>
</evidence>
<comment type="caution">
    <text evidence="1">The sequence shown here is derived from an EMBL/GenBank/DDBJ whole genome shotgun (WGS) entry which is preliminary data.</text>
</comment>
<sequence length="127" mass="14051">MQQICCFGRLLVQFFAGPLAAVVMVVPPCLLNLVPGNRVRLVAEVDWPFLFEYCGDGAAYWRVVDVTSLLHLTKVLLADSLGHFMNPDWIGRFLLLLQDSLLLAFRMPFAGLLIVACEAAELHCAAC</sequence>
<gene>
    <name evidence="1" type="ORF">Nepgr_011600</name>
</gene>
<keyword evidence="2" id="KW-1185">Reference proteome</keyword>
<evidence type="ECO:0000313" key="1">
    <source>
        <dbReference type="EMBL" id="GMH09759.1"/>
    </source>
</evidence>